<comment type="similarity">
    <text evidence="1">Belongs to the eukaryotic ribosomal protein eL28 family.</text>
</comment>
<evidence type="ECO:0000313" key="8">
    <source>
        <dbReference type="Proteomes" id="UP000215902"/>
    </source>
</evidence>
<evidence type="ECO:0000259" key="6">
    <source>
        <dbReference type="Pfam" id="PF01778"/>
    </source>
</evidence>
<dbReference type="PANTHER" id="PTHR10544">
    <property type="entry name" value="60S RIBOSOMAL PROTEIN L28"/>
    <property type="match status" value="1"/>
</dbReference>
<feature type="non-terminal residue" evidence="7">
    <location>
        <position position="1"/>
    </location>
</feature>
<accession>A0A267DM88</accession>
<dbReference type="OrthoDB" id="338850at2759"/>
<dbReference type="GO" id="GO:1990904">
    <property type="term" value="C:ribonucleoprotein complex"/>
    <property type="evidence" value="ECO:0007669"/>
    <property type="project" value="UniProtKB-KW"/>
</dbReference>
<dbReference type="GO" id="GO:0005840">
    <property type="term" value="C:ribosome"/>
    <property type="evidence" value="ECO:0007669"/>
    <property type="project" value="UniProtKB-KW"/>
</dbReference>
<name>A0A267DM88_9PLAT</name>
<dbReference type="Proteomes" id="UP000215902">
    <property type="component" value="Unassembled WGS sequence"/>
</dbReference>
<dbReference type="EMBL" id="NIVC01003683">
    <property type="protein sequence ID" value="PAA50266.1"/>
    <property type="molecule type" value="Genomic_DNA"/>
</dbReference>
<organism evidence="7 8">
    <name type="scientific">Macrostomum lignano</name>
    <dbReference type="NCBI Taxonomy" id="282301"/>
    <lineage>
        <taxon>Eukaryota</taxon>
        <taxon>Metazoa</taxon>
        <taxon>Spiralia</taxon>
        <taxon>Lophotrochozoa</taxon>
        <taxon>Platyhelminthes</taxon>
        <taxon>Rhabditophora</taxon>
        <taxon>Macrostomorpha</taxon>
        <taxon>Macrostomida</taxon>
        <taxon>Macrostomidae</taxon>
        <taxon>Macrostomum</taxon>
    </lineage>
</organism>
<dbReference type="InterPro" id="IPR002672">
    <property type="entry name" value="Ribosomal_eL28"/>
</dbReference>
<keyword evidence="3" id="KW-0687">Ribonucleoprotein</keyword>
<dbReference type="InterPro" id="IPR029004">
    <property type="entry name" value="Ribosomal_eL28/Mak16"/>
</dbReference>
<dbReference type="GO" id="GO:0006412">
    <property type="term" value="P:translation"/>
    <property type="evidence" value="ECO:0007669"/>
    <property type="project" value="InterPro"/>
</dbReference>
<dbReference type="FunFam" id="3.30.390.110:FF:000002">
    <property type="entry name" value="60S ribosomal protein L28"/>
    <property type="match status" value="1"/>
</dbReference>
<keyword evidence="8" id="KW-1185">Reference proteome</keyword>
<dbReference type="Gene3D" id="3.30.390.110">
    <property type="match status" value="1"/>
</dbReference>
<proteinExistence type="inferred from homology"/>
<evidence type="ECO:0000256" key="2">
    <source>
        <dbReference type="ARBA" id="ARBA00022980"/>
    </source>
</evidence>
<comment type="caution">
    <text evidence="7">The sequence shown here is derived from an EMBL/GenBank/DDBJ whole genome shotgun (WGS) entry which is preliminary data.</text>
</comment>
<evidence type="ECO:0000256" key="3">
    <source>
        <dbReference type="ARBA" id="ARBA00023274"/>
    </source>
</evidence>
<evidence type="ECO:0000256" key="5">
    <source>
        <dbReference type="ARBA" id="ARBA00035330"/>
    </source>
</evidence>
<feature type="domain" description="Ribosomal eL28/Mak16" evidence="6">
    <location>
        <begin position="27"/>
        <end position="143"/>
    </location>
</feature>
<dbReference type="AlphaFoldDB" id="A0A267DM88"/>
<evidence type="ECO:0000256" key="4">
    <source>
        <dbReference type="ARBA" id="ARBA00035223"/>
    </source>
</evidence>
<dbReference type="GO" id="GO:0003735">
    <property type="term" value="F:structural constituent of ribosome"/>
    <property type="evidence" value="ECO:0007669"/>
    <property type="project" value="InterPro"/>
</dbReference>
<sequence>RKSRPLSSPGERISKASEIQVMASADLQWELIKRNSCFLVKRGRKAFSTEAGNLKCRNSFNSNGLIHRRTVGIEAPTAGKSGVVLVLRNQRQANRPARSHSQVPLQRRGPRGVLGSIKKILRQRRYRRDLELAALRRASAIMRGQRKIGGK</sequence>
<evidence type="ECO:0000313" key="7">
    <source>
        <dbReference type="EMBL" id="PAA50266.1"/>
    </source>
</evidence>
<protein>
    <recommendedName>
        <fullName evidence="4">Large ribosomal subunit protein eL28</fullName>
    </recommendedName>
    <alternativeName>
        <fullName evidence="5">60S ribosomal protein L28</fullName>
    </alternativeName>
</protein>
<reference evidence="7 8" key="1">
    <citation type="submission" date="2017-06" db="EMBL/GenBank/DDBJ databases">
        <title>A platform for efficient transgenesis in Macrostomum lignano, a flatworm model organism for stem cell research.</title>
        <authorList>
            <person name="Berezikov E."/>
        </authorList>
    </citation>
    <scope>NUCLEOTIDE SEQUENCE [LARGE SCALE GENOMIC DNA]</scope>
    <source>
        <strain evidence="7">DV1</strain>
        <tissue evidence="7">Whole organism</tissue>
    </source>
</reference>
<evidence type="ECO:0000256" key="1">
    <source>
        <dbReference type="ARBA" id="ARBA00007926"/>
    </source>
</evidence>
<dbReference type="Pfam" id="PF01778">
    <property type="entry name" value="Ribosomal_L28e"/>
    <property type="match status" value="1"/>
</dbReference>
<gene>
    <name evidence="7" type="ORF">BOX15_Mlig032696g1</name>
</gene>
<dbReference type="STRING" id="282301.A0A267DM88"/>
<keyword evidence="2" id="KW-0689">Ribosomal protein</keyword>